<dbReference type="Pfam" id="PF00067">
    <property type="entry name" value="p450"/>
    <property type="match status" value="1"/>
</dbReference>
<evidence type="ECO:0000256" key="1">
    <source>
        <dbReference type="ARBA" id="ARBA00010617"/>
    </source>
</evidence>
<evidence type="ECO:0000313" key="4">
    <source>
        <dbReference type="EMBL" id="EEC70220.1"/>
    </source>
</evidence>
<dbReference type="GO" id="GO:0004497">
    <property type="term" value="F:monooxygenase activity"/>
    <property type="evidence" value="ECO:0007669"/>
    <property type="project" value="InterPro"/>
</dbReference>
<dbReference type="STRING" id="39946.B8AAZ0"/>
<keyword evidence="2" id="KW-0479">Metal-binding</keyword>
<comment type="similarity">
    <text evidence="1">Belongs to the cytochrome P450 family.</text>
</comment>
<dbReference type="PANTHER" id="PTHR47955">
    <property type="entry name" value="CYTOCHROME P450 FAMILY 71 PROTEIN"/>
    <property type="match status" value="1"/>
</dbReference>
<organism evidence="4 5">
    <name type="scientific">Oryza sativa subsp. indica</name>
    <name type="common">Rice</name>
    <dbReference type="NCBI Taxonomy" id="39946"/>
    <lineage>
        <taxon>Eukaryota</taxon>
        <taxon>Viridiplantae</taxon>
        <taxon>Streptophyta</taxon>
        <taxon>Embryophyta</taxon>
        <taxon>Tracheophyta</taxon>
        <taxon>Spermatophyta</taxon>
        <taxon>Magnoliopsida</taxon>
        <taxon>Liliopsida</taxon>
        <taxon>Poales</taxon>
        <taxon>Poaceae</taxon>
        <taxon>BOP clade</taxon>
        <taxon>Oryzoideae</taxon>
        <taxon>Oryzeae</taxon>
        <taxon>Oryzinae</taxon>
        <taxon>Oryza</taxon>
        <taxon>Oryza sativa</taxon>
    </lineage>
</organism>
<sequence>MAAAGGCRFLRRRGASRFWGTYRFLGSLPHRKLRSMAEAHGPVMLLWFGRVPTVVASSAGAAQEAMKAREAAFANRARARRVSVLHLLSPRRIASFRGVREQEVAALLDRVRRRCGVRGGGETVNLSDMLMSYANGVISRAAFGDGAYGLDGDEGGGKLRELFANFEALLGTATVGEFVPWLAWVDKLMGLDAKAARISAELDGLLERVIADHRERRRLSQPDGGDGDGDGDENVDHRDFVDVLLDVSEVEEGAGAGEVLLFDAVAIKAIILLTSISISEKMGLDDAV</sequence>
<dbReference type="GO" id="GO:0005506">
    <property type="term" value="F:iron ion binding"/>
    <property type="evidence" value="ECO:0007669"/>
    <property type="project" value="InterPro"/>
</dbReference>
<dbReference type="Gramene" id="BGIOSGA003045-TA">
    <property type="protein sequence ID" value="BGIOSGA003045-PA"/>
    <property type="gene ID" value="BGIOSGA003045"/>
</dbReference>
<dbReference type="InterPro" id="IPR001128">
    <property type="entry name" value="Cyt_P450"/>
</dbReference>
<evidence type="ECO:0000256" key="3">
    <source>
        <dbReference type="ARBA" id="ARBA00023004"/>
    </source>
</evidence>
<dbReference type="PANTHER" id="PTHR47955:SF15">
    <property type="entry name" value="CYTOCHROME P450 71A2-LIKE"/>
    <property type="match status" value="1"/>
</dbReference>
<name>B8AAZ0_ORYSI</name>
<accession>B8AAZ0</accession>
<evidence type="ECO:0000313" key="5">
    <source>
        <dbReference type="Proteomes" id="UP000007015"/>
    </source>
</evidence>
<protein>
    <submittedName>
        <fullName evidence="4">Uncharacterized protein</fullName>
    </submittedName>
</protein>
<dbReference type="Proteomes" id="UP000007015">
    <property type="component" value="Chromosome 1"/>
</dbReference>
<gene>
    <name evidence="4" type="ORF">OsI_00980</name>
</gene>
<dbReference type="GO" id="GO:0016705">
    <property type="term" value="F:oxidoreductase activity, acting on paired donors, with incorporation or reduction of molecular oxygen"/>
    <property type="evidence" value="ECO:0007669"/>
    <property type="project" value="InterPro"/>
</dbReference>
<dbReference type="InterPro" id="IPR036396">
    <property type="entry name" value="Cyt_P450_sf"/>
</dbReference>
<keyword evidence="5" id="KW-1185">Reference proteome</keyword>
<dbReference type="GO" id="GO:0020037">
    <property type="term" value="F:heme binding"/>
    <property type="evidence" value="ECO:0007669"/>
    <property type="project" value="InterPro"/>
</dbReference>
<dbReference type="EMBL" id="CM000126">
    <property type="protein sequence ID" value="EEC70220.1"/>
    <property type="molecule type" value="Genomic_DNA"/>
</dbReference>
<keyword evidence="3" id="KW-0408">Iron</keyword>
<proteinExistence type="inferred from homology"/>
<dbReference type="SUPFAM" id="SSF48264">
    <property type="entry name" value="Cytochrome P450"/>
    <property type="match status" value="1"/>
</dbReference>
<reference evidence="4 5" key="1">
    <citation type="journal article" date="2005" name="PLoS Biol.">
        <title>The genomes of Oryza sativa: a history of duplications.</title>
        <authorList>
            <person name="Yu J."/>
            <person name="Wang J."/>
            <person name="Lin W."/>
            <person name="Li S."/>
            <person name="Li H."/>
            <person name="Zhou J."/>
            <person name="Ni P."/>
            <person name="Dong W."/>
            <person name="Hu S."/>
            <person name="Zeng C."/>
            <person name="Zhang J."/>
            <person name="Zhang Y."/>
            <person name="Li R."/>
            <person name="Xu Z."/>
            <person name="Li S."/>
            <person name="Li X."/>
            <person name="Zheng H."/>
            <person name="Cong L."/>
            <person name="Lin L."/>
            <person name="Yin J."/>
            <person name="Geng J."/>
            <person name="Li G."/>
            <person name="Shi J."/>
            <person name="Liu J."/>
            <person name="Lv H."/>
            <person name="Li J."/>
            <person name="Wang J."/>
            <person name="Deng Y."/>
            <person name="Ran L."/>
            <person name="Shi X."/>
            <person name="Wang X."/>
            <person name="Wu Q."/>
            <person name="Li C."/>
            <person name="Ren X."/>
            <person name="Wang J."/>
            <person name="Wang X."/>
            <person name="Li D."/>
            <person name="Liu D."/>
            <person name="Zhang X."/>
            <person name="Ji Z."/>
            <person name="Zhao W."/>
            <person name="Sun Y."/>
            <person name="Zhang Z."/>
            <person name="Bao J."/>
            <person name="Han Y."/>
            <person name="Dong L."/>
            <person name="Ji J."/>
            <person name="Chen P."/>
            <person name="Wu S."/>
            <person name="Liu J."/>
            <person name="Xiao Y."/>
            <person name="Bu D."/>
            <person name="Tan J."/>
            <person name="Yang L."/>
            <person name="Ye C."/>
            <person name="Zhang J."/>
            <person name="Xu J."/>
            <person name="Zhou Y."/>
            <person name="Yu Y."/>
            <person name="Zhang B."/>
            <person name="Zhuang S."/>
            <person name="Wei H."/>
            <person name="Liu B."/>
            <person name="Lei M."/>
            <person name="Yu H."/>
            <person name="Li Y."/>
            <person name="Xu H."/>
            <person name="Wei S."/>
            <person name="He X."/>
            <person name="Fang L."/>
            <person name="Zhang Z."/>
            <person name="Zhang Y."/>
            <person name="Huang X."/>
            <person name="Su Z."/>
            <person name="Tong W."/>
            <person name="Li J."/>
            <person name="Tong Z."/>
            <person name="Li S."/>
            <person name="Ye J."/>
            <person name="Wang L."/>
            <person name="Fang L."/>
            <person name="Lei T."/>
            <person name="Chen C."/>
            <person name="Chen H."/>
            <person name="Xu Z."/>
            <person name="Li H."/>
            <person name="Huang H."/>
            <person name="Zhang F."/>
            <person name="Xu H."/>
            <person name="Li N."/>
            <person name="Zhao C."/>
            <person name="Li S."/>
            <person name="Dong L."/>
            <person name="Huang Y."/>
            <person name="Li L."/>
            <person name="Xi Y."/>
            <person name="Qi Q."/>
            <person name="Li W."/>
            <person name="Zhang B."/>
            <person name="Hu W."/>
            <person name="Zhang Y."/>
            <person name="Tian X."/>
            <person name="Jiao Y."/>
            <person name="Liang X."/>
            <person name="Jin J."/>
            <person name="Gao L."/>
            <person name="Zheng W."/>
            <person name="Hao B."/>
            <person name="Liu S."/>
            <person name="Wang W."/>
            <person name="Yuan L."/>
            <person name="Cao M."/>
            <person name="McDermott J."/>
            <person name="Samudrala R."/>
            <person name="Wang J."/>
            <person name="Wong G.K."/>
            <person name="Yang H."/>
        </authorList>
    </citation>
    <scope>NUCLEOTIDE SEQUENCE [LARGE SCALE GENOMIC DNA]</scope>
    <source>
        <strain evidence="5">cv. 93-11</strain>
    </source>
</reference>
<dbReference type="HOGENOM" id="CLU_001570_26_3_1"/>
<evidence type="ECO:0000256" key="2">
    <source>
        <dbReference type="ARBA" id="ARBA00022723"/>
    </source>
</evidence>
<dbReference type="OMA" id="RRTICNE"/>
<dbReference type="AlphaFoldDB" id="B8AAZ0"/>
<dbReference type="Gene3D" id="1.10.630.10">
    <property type="entry name" value="Cytochrome P450"/>
    <property type="match status" value="1"/>
</dbReference>